<protein>
    <submittedName>
        <fullName evidence="9">Sugar ABC transporter ATP-binding protein</fullName>
    </submittedName>
</protein>
<dbReference type="GO" id="GO:0005524">
    <property type="term" value="F:ATP binding"/>
    <property type="evidence" value="ECO:0007669"/>
    <property type="project" value="UniProtKB-KW"/>
</dbReference>
<dbReference type="OMA" id="MRNFIAA"/>
<evidence type="ECO:0000259" key="8">
    <source>
        <dbReference type="PROSITE" id="PS50928"/>
    </source>
</evidence>
<feature type="domain" description="ABC transmembrane type-1" evidence="8">
    <location>
        <begin position="80"/>
        <end position="270"/>
    </location>
</feature>
<dbReference type="EMBL" id="LILD01000001">
    <property type="protein sequence ID" value="KOO39188.1"/>
    <property type="molecule type" value="Genomic_DNA"/>
</dbReference>
<dbReference type="GO" id="GO:0005886">
    <property type="term" value="C:plasma membrane"/>
    <property type="evidence" value="ECO:0007669"/>
    <property type="project" value="UniProtKB-SubCell"/>
</dbReference>
<dbReference type="Pfam" id="PF00528">
    <property type="entry name" value="BPD_transp_1"/>
    <property type="match status" value="1"/>
</dbReference>
<dbReference type="GeneID" id="87597463"/>
<comment type="caution">
    <text evidence="9">The sequence shown here is derived from an EMBL/GenBank/DDBJ whole genome shotgun (WGS) entry which is preliminary data.</text>
</comment>
<evidence type="ECO:0000256" key="3">
    <source>
        <dbReference type="ARBA" id="ARBA00022475"/>
    </source>
</evidence>
<keyword evidence="2 7" id="KW-0813">Transport</keyword>
<dbReference type="CDD" id="cd06261">
    <property type="entry name" value="TM_PBP2"/>
    <property type="match status" value="1"/>
</dbReference>
<dbReference type="PANTHER" id="PTHR43744:SF12">
    <property type="entry name" value="ABC TRANSPORTER PERMEASE PROTEIN MG189-RELATED"/>
    <property type="match status" value="1"/>
</dbReference>
<feature type="transmembrane region" description="Helical" evidence="7">
    <location>
        <begin position="19"/>
        <end position="38"/>
    </location>
</feature>
<evidence type="ECO:0000256" key="7">
    <source>
        <dbReference type="RuleBase" id="RU363032"/>
    </source>
</evidence>
<dbReference type="PATRIC" id="fig|136160.3.peg.2445"/>
<keyword evidence="3" id="KW-1003">Cell membrane</keyword>
<proteinExistence type="inferred from homology"/>
<keyword evidence="6 7" id="KW-0472">Membrane</keyword>
<keyword evidence="9" id="KW-0067">ATP-binding</keyword>
<evidence type="ECO:0000256" key="1">
    <source>
        <dbReference type="ARBA" id="ARBA00004651"/>
    </source>
</evidence>
<evidence type="ECO:0000256" key="2">
    <source>
        <dbReference type="ARBA" id="ARBA00022448"/>
    </source>
</evidence>
<dbReference type="Gene3D" id="1.10.3720.10">
    <property type="entry name" value="MetI-like"/>
    <property type="match status" value="1"/>
</dbReference>
<organism evidence="9">
    <name type="scientific">Halalkalibacterium halodurans</name>
    <name type="common">Bacillus halodurans</name>
    <dbReference type="NCBI Taxonomy" id="86665"/>
    <lineage>
        <taxon>Bacteria</taxon>
        <taxon>Bacillati</taxon>
        <taxon>Bacillota</taxon>
        <taxon>Bacilli</taxon>
        <taxon>Bacillales</taxon>
        <taxon>Bacillaceae</taxon>
        <taxon>Halalkalibacterium (ex Joshi et al. 2022)</taxon>
    </lineage>
</organism>
<keyword evidence="4 7" id="KW-0812">Transmembrane</keyword>
<evidence type="ECO:0000256" key="5">
    <source>
        <dbReference type="ARBA" id="ARBA00022989"/>
    </source>
</evidence>
<feature type="transmembrane region" description="Helical" evidence="7">
    <location>
        <begin position="249"/>
        <end position="270"/>
    </location>
</feature>
<evidence type="ECO:0000256" key="6">
    <source>
        <dbReference type="ARBA" id="ARBA00023136"/>
    </source>
</evidence>
<evidence type="ECO:0000313" key="9">
    <source>
        <dbReference type="EMBL" id="KOO39188.1"/>
    </source>
</evidence>
<evidence type="ECO:0000256" key="4">
    <source>
        <dbReference type="ARBA" id="ARBA00022692"/>
    </source>
</evidence>
<reference evidence="9" key="1">
    <citation type="submission" date="2015-08" db="EMBL/GenBank/DDBJ databases">
        <title>Complete DNA Sequence of Pseudomonas syringae pv. actinidiae, the Causal Agent of Kiwifruit Canker Disease.</title>
        <authorList>
            <person name="Rikkerink E.H.A."/>
            <person name="Fineran P.C."/>
        </authorList>
    </citation>
    <scope>NUCLEOTIDE SEQUENCE</scope>
    <source>
        <strain evidence="9">DSM 13666</strain>
    </source>
</reference>
<keyword evidence="9" id="KW-0547">Nucleotide-binding</keyword>
<name>A0A0M0KLA9_ALKHA</name>
<feature type="transmembrane region" description="Helical" evidence="7">
    <location>
        <begin position="117"/>
        <end position="139"/>
    </location>
</feature>
<accession>A0A4Y7WNP8</accession>
<dbReference type="SUPFAM" id="SSF161098">
    <property type="entry name" value="MetI-like"/>
    <property type="match status" value="1"/>
</dbReference>
<keyword evidence="5 7" id="KW-1133">Transmembrane helix</keyword>
<feature type="transmembrane region" description="Helical" evidence="7">
    <location>
        <begin position="191"/>
        <end position="216"/>
    </location>
</feature>
<feature type="transmembrane region" description="Helical" evidence="7">
    <location>
        <begin position="151"/>
        <end position="170"/>
    </location>
</feature>
<accession>A0A0M0KLA9</accession>
<dbReference type="AlphaFoldDB" id="A0A0M0KLA9"/>
<comment type="subcellular location">
    <subcellularLocation>
        <location evidence="1 7">Cell membrane</location>
        <topology evidence="1 7">Multi-pass membrane protein</topology>
    </subcellularLocation>
</comment>
<comment type="similarity">
    <text evidence="7">Belongs to the binding-protein-dependent transport system permease family.</text>
</comment>
<feature type="transmembrane region" description="Helical" evidence="7">
    <location>
        <begin position="84"/>
        <end position="105"/>
    </location>
</feature>
<sequence length="285" mass="31859">MEAVSWYQSKSKMNTIKKILSYTFLMIGGLIMAVPFLWMLSTSLKTPGAIFAMPPEFIPREITFENYIRVFTEADLLLGFRNTMIIIIPTTAIGIFTSSLAAFAFAKLNFPGRDKLFFALIATMMLPGIVTLVPQFILFRELGWLDTFKPLMIPGFFGAAMTVFFLRQFFMTIPNDLIDAAKIDGLSFFGIFRKIMVPLAKPAIVTQVILGLLAGYNDFMGPLIYLNSPENFTLQLVLASFRGYYTSEWGLIMAGSVIALIPTLVAFFFAQKQFIEGIVMTGVKG</sequence>
<dbReference type="RefSeq" id="WP_010898027.1">
    <property type="nucleotide sequence ID" value="NZ_CP040441.1"/>
</dbReference>
<gene>
    <name evidence="9" type="ORF">AMD02_10290</name>
</gene>
<dbReference type="InterPro" id="IPR000515">
    <property type="entry name" value="MetI-like"/>
</dbReference>
<dbReference type="PROSITE" id="PS50928">
    <property type="entry name" value="ABC_TM1"/>
    <property type="match status" value="1"/>
</dbReference>
<dbReference type="PANTHER" id="PTHR43744">
    <property type="entry name" value="ABC TRANSPORTER PERMEASE PROTEIN MG189-RELATED-RELATED"/>
    <property type="match status" value="1"/>
</dbReference>
<dbReference type="GO" id="GO:0055085">
    <property type="term" value="P:transmembrane transport"/>
    <property type="evidence" value="ECO:0007669"/>
    <property type="project" value="InterPro"/>
</dbReference>
<dbReference type="InterPro" id="IPR035906">
    <property type="entry name" value="MetI-like_sf"/>
</dbReference>